<evidence type="ECO:0000256" key="3">
    <source>
        <dbReference type="ARBA" id="ARBA00022898"/>
    </source>
</evidence>
<evidence type="ECO:0000313" key="5">
    <source>
        <dbReference type="EMBL" id="CAB4850942.1"/>
    </source>
</evidence>
<proteinExistence type="inferred from homology"/>
<evidence type="ECO:0000256" key="1">
    <source>
        <dbReference type="ARBA" id="ARBA00001933"/>
    </source>
</evidence>
<evidence type="ECO:0000259" key="4">
    <source>
        <dbReference type="Pfam" id="PF00291"/>
    </source>
</evidence>
<dbReference type="EMBL" id="CAFBND010000008">
    <property type="protein sequence ID" value="CAB4929276.1"/>
    <property type="molecule type" value="Genomic_DNA"/>
</dbReference>
<gene>
    <name evidence="5" type="ORF">UFOPK3268_01106</name>
    <name evidence="6" type="ORF">UFOPK3752_00318</name>
    <name evidence="7" type="ORF">UFOPK4150_02056</name>
</gene>
<feature type="domain" description="Tryptophan synthase beta chain-like PALP" evidence="4">
    <location>
        <begin position="11"/>
        <end position="305"/>
    </location>
</feature>
<protein>
    <submittedName>
        <fullName evidence="7">Unannotated protein</fullName>
    </submittedName>
</protein>
<dbReference type="Pfam" id="PF00291">
    <property type="entry name" value="PALP"/>
    <property type="match status" value="1"/>
</dbReference>
<dbReference type="PIRSF" id="PIRSF006278">
    <property type="entry name" value="ACCD_DCysDesulf"/>
    <property type="match status" value="1"/>
</dbReference>
<reference evidence="7" key="1">
    <citation type="submission" date="2020-05" db="EMBL/GenBank/DDBJ databases">
        <authorList>
            <person name="Chiriac C."/>
            <person name="Salcher M."/>
            <person name="Ghai R."/>
            <person name="Kavagutti S V."/>
        </authorList>
    </citation>
    <scope>NUCLEOTIDE SEQUENCE</scope>
</reference>
<sequence>MNPTDHFPRLSLGHFPTPIRRLHHLEQALGGGHLLLKRDDLAGFALAGNKTRPLEFLIADATSTGCDVVVGGGAPKSNFIAALAAAASVGGIACELLISGAALVDPPPTLRLAEASGARLTFTGGDREHLDEEIDARASALNRDGHHAYAVPRGGACAVGALGFASGASEIAGQGVPDNATIVLAVGSGSSVAGLNAGRGAIGANWQIIGVSVSRPLEEMRRHVTTLTRACTQLLEVAAPSDAVIVDASVPGMGTTTDAERMIVSLAYESEGLLFDPSYGAKALVEVQRLVRTGFERPIVLWHTGGLPSALSLLTTEKGA</sequence>
<keyword evidence="3" id="KW-0663">Pyridoxal phosphate</keyword>
<evidence type="ECO:0000256" key="2">
    <source>
        <dbReference type="ARBA" id="ARBA00008639"/>
    </source>
</evidence>
<dbReference type="AlphaFoldDB" id="A0A6J7SC82"/>
<dbReference type="GO" id="GO:0019148">
    <property type="term" value="F:D-cysteine desulfhydrase activity"/>
    <property type="evidence" value="ECO:0007669"/>
    <property type="project" value="TreeGrafter"/>
</dbReference>
<dbReference type="Gene3D" id="3.40.50.1100">
    <property type="match status" value="2"/>
</dbReference>
<dbReference type="EMBL" id="CAFBPU010000056">
    <property type="protein sequence ID" value="CAB5038679.1"/>
    <property type="molecule type" value="Genomic_DNA"/>
</dbReference>
<evidence type="ECO:0000313" key="7">
    <source>
        <dbReference type="EMBL" id="CAB5038679.1"/>
    </source>
</evidence>
<name>A0A6J7SC82_9ZZZZ</name>
<dbReference type="PANTHER" id="PTHR43780:SF2">
    <property type="entry name" value="1-AMINOCYCLOPROPANE-1-CARBOXYLATE DEAMINASE-RELATED"/>
    <property type="match status" value="1"/>
</dbReference>
<organism evidence="7">
    <name type="scientific">freshwater metagenome</name>
    <dbReference type="NCBI Taxonomy" id="449393"/>
    <lineage>
        <taxon>unclassified sequences</taxon>
        <taxon>metagenomes</taxon>
        <taxon>ecological metagenomes</taxon>
    </lineage>
</organism>
<dbReference type="InterPro" id="IPR001926">
    <property type="entry name" value="TrpB-like_PALP"/>
</dbReference>
<dbReference type="SUPFAM" id="SSF53686">
    <property type="entry name" value="Tryptophan synthase beta subunit-like PLP-dependent enzymes"/>
    <property type="match status" value="1"/>
</dbReference>
<evidence type="ECO:0000313" key="6">
    <source>
        <dbReference type="EMBL" id="CAB4929276.1"/>
    </source>
</evidence>
<dbReference type="InterPro" id="IPR036052">
    <property type="entry name" value="TrpB-like_PALP_sf"/>
</dbReference>
<dbReference type="PANTHER" id="PTHR43780">
    <property type="entry name" value="1-AMINOCYCLOPROPANE-1-CARBOXYLATE DEAMINASE-RELATED"/>
    <property type="match status" value="1"/>
</dbReference>
<dbReference type="EMBL" id="CAFBIZ010000143">
    <property type="protein sequence ID" value="CAB4850942.1"/>
    <property type="molecule type" value="Genomic_DNA"/>
</dbReference>
<dbReference type="InterPro" id="IPR027278">
    <property type="entry name" value="ACCD_DCysDesulf"/>
</dbReference>
<accession>A0A6J7SC82</accession>
<comment type="similarity">
    <text evidence="2">Belongs to the ACC deaminase/D-cysteine desulfhydrase family.</text>
</comment>
<comment type="cofactor">
    <cofactor evidence="1">
        <name>pyridoxal 5'-phosphate</name>
        <dbReference type="ChEBI" id="CHEBI:597326"/>
    </cofactor>
</comment>